<sequence>MLNAKTRGPKAKMAASMRRWPGVHSMVKRKFCCGAEENFWFYDIRRFKVNSESQDIEDMTSIASDGRIRA</sequence>
<evidence type="ECO:0000313" key="2">
    <source>
        <dbReference type="Proteomes" id="UP000314294"/>
    </source>
</evidence>
<dbReference type="EMBL" id="SRLO01000556">
    <property type="protein sequence ID" value="TNN52192.1"/>
    <property type="molecule type" value="Genomic_DNA"/>
</dbReference>
<keyword evidence="2" id="KW-1185">Reference proteome</keyword>
<dbReference type="AlphaFoldDB" id="A0A4Z2GHQ0"/>
<comment type="caution">
    <text evidence="1">The sequence shown here is derived from an EMBL/GenBank/DDBJ whole genome shotgun (WGS) entry which is preliminary data.</text>
</comment>
<protein>
    <submittedName>
        <fullName evidence="1">Uncharacterized protein</fullName>
    </submittedName>
</protein>
<dbReference type="Proteomes" id="UP000314294">
    <property type="component" value="Unassembled WGS sequence"/>
</dbReference>
<proteinExistence type="predicted"/>
<organism evidence="1 2">
    <name type="scientific">Liparis tanakae</name>
    <name type="common">Tanaka's snailfish</name>
    <dbReference type="NCBI Taxonomy" id="230148"/>
    <lineage>
        <taxon>Eukaryota</taxon>
        <taxon>Metazoa</taxon>
        <taxon>Chordata</taxon>
        <taxon>Craniata</taxon>
        <taxon>Vertebrata</taxon>
        <taxon>Euteleostomi</taxon>
        <taxon>Actinopterygii</taxon>
        <taxon>Neopterygii</taxon>
        <taxon>Teleostei</taxon>
        <taxon>Neoteleostei</taxon>
        <taxon>Acanthomorphata</taxon>
        <taxon>Eupercaria</taxon>
        <taxon>Perciformes</taxon>
        <taxon>Cottioidei</taxon>
        <taxon>Cottales</taxon>
        <taxon>Liparidae</taxon>
        <taxon>Liparis</taxon>
    </lineage>
</organism>
<reference evidence="1 2" key="1">
    <citation type="submission" date="2019-03" db="EMBL/GenBank/DDBJ databases">
        <title>First draft genome of Liparis tanakae, snailfish: a comprehensive survey of snailfish specific genes.</title>
        <authorList>
            <person name="Kim W."/>
            <person name="Song I."/>
            <person name="Jeong J.-H."/>
            <person name="Kim D."/>
            <person name="Kim S."/>
            <person name="Ryu S."/>
            <person name="Song J.Y."/>
            <person name="Lee S.K."/>
        </authorList>
    </citation>
    <scope>NUCLEOTIDE SEQUENCE [LARGE SCALE GENOMIC DNA]</scope>
    <source>
        <tissue evidence="1">Muscle</tissue>
    </source>
</reference>
<gene>
    <name evidence="1" type="ORF">EYF80_037622</name>
</gene>
<evidence type="ECO:0000313" key="1">
    <source>
        <dbReference type="EMBL" id="TNN52192.1"/>
    </source>
</evidence>
<name>A0A4Z2GHQ0_9TELE</name>
<accession>A0A4Z2GHQ0</accession>